<evidence type="ECO:0000259" key="3">
    <source>
        <dbReference type="Pfam" id="PF14159"/>
    </source>
</evidence>
<dbReference type="Pfam" id="PF14159">
    <property type="entry name" value="CAAD"/>
    <property type="match status" value="1"/>
</dbReference>
<dbReference type="PANTHER" id="PTHR33222">
    <property type="match status" value="1"/>
</dbReference>
<reference evidence="4 5" key="1">
    <citation type="submission" date="2017-06" db="EMBL/GenBank/DDBJ databases">
        <title>Genome sequencing of cyanobaciteial culture collection at National Institute for Environmental Studies (NIES).</title>
        <authorList>
            <person name="Hirose Y."/>
            <person name="Shimura Y."/>
            <person name="Fujisawa T."/>
            <person name="Nakamura Y."/>
            <person name="Kawachi M."/>
        </authorList>
    </citation>
    <scope>NUCLEOTIDE SEQUENCE [LARGE SCALE GENOMIC DNA]</scope>
    <source>
        <strain evidence="4 5">NIES-23</strain>
    </source>
</reference>
<dbReference type="GO" id="GO:0016020">
    <property type="term" value="C:membrane"/>
    <property type="evidence" value="ECO:0007669"/>
    <property type="project" value="UniProtKB-SubCell"/>
</dbReference>
<dbReference type="Proteomes" id="UP000217507">
    <property type="component" value="Chromosome"/>
</dbReference>
<keyword evidence="2" id="KW-0812">Transmembrane</keyword>
<feature type="domain" description="Cyanobacterial aminoacyl-tRNA synthetase CAAD" evidence="3">
    <location>
        <begin position="59"/>
        <end position="143"/>
    </location>
</feature>
<feature type="transmembrane region" description="Helical" evidence="2">
    <location>
        <begin position="72"/>
        <end position="95"/>
    </location>
</feature>
<dbReference type="GO" id="GO:0009579">
    <property type="term" value="C:thylakoid"/>
    <property type="evidence" value="ECO:0007669"/>
    <property type="project" value="InterPro"/>
</dbReference>
<accession>A0A1Z4KS15</accession>
<dbReference type="EMBL" id="AP018216">
    <property type="protein sequence ID" value="BAY71778.1"/>
    <property type="molecule type" value="Genomic_DNA"/>
</dbReference>
<name>A0A1Z4KS15_ANAVA</name>
<feature type="transmembrane region" description="Helical" evidence="2">
    <location>
        <begin position="101"/>
        <end position="122"/>
    </location>
</feature>
<comment type="subcellular location">
    <subcellularLocation>
        <location evidence="1">Membrane</location>
        <topology evidence="1">Multi-pass membrane protein</topology>
    </subcellularLocation>
</comment>
<dbReference type="InterPro" id="IPR033344">
    <property type="entry name" value="CURT1"/>
</dbReference>
<sequence length="144" mass="15956">METEQKQPESLNTEVSQGTIALSSAGQSNLPQLPPATATTPEWQQITNQVTDFLAELPEYLGSFYQQYSRSILTVLLILAALVTLKVVLALLGAINGIPLLAPFFELIGLSYSTWFTFRYLIKSSTRQELTAEIRTLKSQVFGE</sequence>
<organism evidence="4 5">
    <name type="scientific">Trichormus variabilis NIES-23</name>
    <dbReference type="NCBI Taxonomy" id="1973479"/>
    <lineage>
        <taxon>Bacteria</taxon>
        <taxon>Bacillati</taxon>
        <taxon>Cyanobacteriota</taxon>
        <taxon>Cyanophyceae</taxon>
        <taxon>Nostocales</taxon>
        <taxon>Nostocaceae</taxon>
        <taxon>Trichormus</taxon>
    </lineage>
</organism>
<evidence type="ECO:0000256" key="1">
    <source>
        <dbReference type="ARBA" id="ARBA00004141"/>
    </source>
</evidence>
<dbReference type="InterPro" id="IPR025564">
    <property type="entry name" value="CAAD_dom"/>
</dbReference>
<evidence type="ECO:0000313" key="5">
    <source>
        <dbReference type="Proteomes" id="UP000217507"/>
    </source>
</evidence>
<dbReference type="PANTHER" id="PTHR33222:SF4">
    <property type="entry name" value="PROTEIN CURVATURE THYLAKOID 1A, CHLOROPLASTIC"/>
    <property type="match status" value="1"/>
</dbReference>
<keyword evidence="2" id="KW-1133">Transmembrane helix</keyword>
<evidence type="ECO:0000256" key="2">
    <source>
        <dbReference type="SAM" id="Phobius"/>
    </source>
</evidence>
<protein>
    <recommendedName>
        <fullName evidence="3">Cyanobacterial aminoacyl-tRNA synthetase CAAD domain-containing protein</fullName>
    </recommendedName>
</protein>
<dbReference type="AlphaFoldDB" id="A0A1Z4KS15"/>
<evidence type="ECO:0000313" key="4">
    <source>
        <dbReference type="EMBL" id="BAY71778.1"/>
    </source>
</evidence>
<proteinExistence type="predicted"/>
<keyword evidence="2" id="KW-0472">Membrane</keyword>
<gene>
    <name evidence="4" type="ORF">NIES23_45990</name>
</gene>